<reference evidence="6" key="1">
    <citation type="submission" date="2015-07" db="EMBL/GenBank/DDBJ databases">
        <title>Draft Genome Sequence of Roseovarius tolerans EL-164, a producer of N-Acylated Alanine Methyl Esters (NAMEs).</title>
        <authorList>
            <person name="Voget S."/>
            <person name="Bruns H."/>
            <person name="Wagner-Doebler I."/>
            <person name="Schulz S."/>
            <person name="Daniel R."/>
        </authorList>
    </citation>
    <scope>NUCLEOTIDE SEQUENCE [LARGE SCALE GENOMIC DNA]</scope>
    <source>
        <strain evidence="6">EL-164</strain>
    </source>
</reference>
<sequence length="350" mass="37780">MSGDIHIRKDGRAGRITLTRPKALNALSYDMAMAIEAALDDWRDDPEVALVLIDAEGDKAFCAGGDIQQLYDSGRAGDFAYGRRFWADEYRLNAKIAEYPKPYVALMQGFVMGGGVGISCHGSHRVTCESTQVAMPECGIGLVPDVGGSLLLARAPGRMGEYLGTTGTRMGPEDAIYCGFADVYVPQLKWKDLMAALVETGDPAVIDAVAETPPTGSLRSIEPQVAAHFGGERLGDIVNSLRTEDSDFTAKALKAMSRGSPLSMACAVEMIHRLRGPGADIRRALGLEYRFTYRAMDKGDFLEGIRAAIIDKDRDPHWQHALDCLPGTAVSSMLMPLGADALTFEREATT</sequence>
<evidence type="ECO:0000256" key="2">
    <source>
        <dbReference type="ARBA" id="ARBA00011915"/>
    </source>
</evidence>
<comment type="catalytic activity">
    <reaction evidence="1">
        <text>3-hydroxy-2-methylpropanoyl-CoA + H2O = 3-hydroxy-2-methylpropanoate + CoA + H(+)</text>
        <dbReference type="Rhea" id="RHEA:20888"/>
        <dbReference type="ChEBI" id="CHEBI:11805"/>
        <dbReference type="ChEBI" id="CHEBI:15377"/>
        <dbReference type="ChEBI" id="CHEBI:15378"/>
        <dbReference type="ChEBI" id="CHEBI:57287"/>
        <dbReference type="ChEBI" id="CHEBI:57340"/>
        <dbReference type="EC" id="3.1.2.4"/>
    </reaction>
</comment>
<accession>A0A0L6CX82</accession>
<protein>
    <recommendedName>
        <fullName evidence="2">3-hydroxyisobutyryl-CoA hydrolase</fullName>
        <ecNumber evidence="2">3.1.2.4</ecNumber>
    </recommendedName>
</protein>
<dbReference type="AlphaFoldDB" id="A0A0L6CX82"/>
<dbReference type="RefSeq" id="WP_050661997.1">
    <property type="nucleotide sequence ID" value="NZ_CP118494.1"/>
</dbReference>
<gene>
    <name evidence="5" type="primary">caiD_1</name>
    <name evidence="5" type="ORF">ROTO_10700</name>
</gene>
<evidence type="ECO:0000259" key="4">
    <source>
        <dbReference type="Pfam" id="PF16113"/>
    </source>
</evidence>
<dbReference type="InterPro" id="IPR029045">
    <property type="entry name" value="ClpP/crotonase-like_dom_sf"/>
</dbReference>
<proteinExistence type="predicted"/>
<dbReference type="PATRIC" id="fig|74031.6.peg.1096"/>
<dbReference type="PANTHER" id="PTHR43176:SF3">
    <property type="entry name" value="3-HYDROXYISOBUTYRYL-COA HYDROLASE, MITOCHONDRIAL"/>
    <property type="match status" value="1"/>
</dbReference>
<dbReference type="InterPro" id="IPR045004">
    <property type="entry name" value="ECH_dom"/>
</dbReference>
<dbReference type="OrthoDB" id="9790967at2"/>
<dbReference type="GO" id="GO:0016829">
    <property type="term" value="F:lyase activity"/>
    <property type="evidence" value="ECO:0007669"/>
    <property type="project" value="UniProtKB-KW"/>
</dbReference>
<organism evidence="5 6">
    <name type="scientific">Roseovarius tolerans</name>
    <dbReference type="NCBI Taxonomy" id="74031"/>
    <lineage>
        <taxon>Bacteria</taxon>
        <taxon>Pseudomonadati</taxon>
        <taxon>Pseudomonadota</taxon>
        <taxon>Alphaproteobacteria</taxon>
        <taxon>Rhodobacterales</taxon>
        <taxon>Roseobacteraceae</taxon>
        <taxon>Roseovarius</taxon>
    </lineage>
</organism>
<dbReference type="SUPFAM" id="SSF52096">
    <property type="entry name" value="ClpP/crotonase"/>
    <property type="match status" value="1"/>
</dbReference>
<keyword evidence="5" id="KW-0456">Lyase</keyword>
<dbReference type="Gene3D" id="3.90.226.10">
    <property type="entry name" value="2-enoyl-CoA Hydratase, Chain A, domain 1"/>
    <property type="match status" value="1"/>
</dbReference>
<dbReference type="STRING" id="74031.SAMN04488077_111130"/>
<dbReference type="GO" id="GO:0005829">
    <property type="term" value="C:cytosol"/>
    <property type="evidence" value="ECO:0007669"/>
    <property type="project" value="TreeGrafter"/>
</dbReference>
<dbReference type="GO" id="GO:0003860">
    <property type="term" value="F:3-hydroxyisobutyryl-CoA hydrolase activity"/>
    <property type="evidence" value="ECO:0007669"/>
    <property type="project" value="UniProtKB-EC"/>
</dbReference>
<evidence type="ECO:0000256" key="1">
    <source>
        <dbReference type="ARBA" id="ARBA00001709"/>
    </source>
</evidence>
<dbReference type="GO" id="GO:0006574">
    <property type="term" value="P:L-valine catabolic process"/>
    <property type="evidence" value="ECO:0007669"/>
    <property type="project" value="TreeGrafter"/>
</dbReference>
<dbReference type="EMBL" id="LGVV01000009">
    <property type="protein sequence ID" value="KNX42371.1"/>
    <property type="molecule type" value="Genomic_DNA"/>
</dbReference>
<dbReference type="EC" id="3.1.2.4" evidence="2"/>
<keyword evidence="6" id="KW-1185">Reference proteome</keyword>
<keyword evidence="3" id="KW-0378">Hydrolase</keyword>
<feature type="domain" description="Enoyl-CoA hydratase/isomerase" evidence="4">
    <location>
        <begin position="14"/>
        <end position="321"/>
    </location>
</feature>
<comment type="caution">
    <text evidence="5">The sequence shown here is derived from an EMBL/GenBank/DDBJ whole genome shotgun (WGS) entry which is preliminary data.</text>
</comment>
<dbReference type="InterPro" id="IPR032259">
    <property type="entry name" value="HIBYL-CoA-H"/>
</dbReference>
<evidence type="ECO:0000313" key="5">
    <source>
        <dbReference type="EMBL" id="KNX42371.1"/>
    </source>
</evidence>
<dbReference type="PANTHER" id="PTHR43176">
    <property type="entry name" value="3-HYDROXYISOBUTYRYL-COA HYDROLASE-RELATED"/>
    <property type="match status" value="1"/>
</dbReference>
<evidence type="ECO:0000256" key="3">
    <source>
        <dbReference type="ARBA" id="ARBA00022801"/>
    </source>
</evidence>
<evidence type="ECO:0000313" key="6">
    <source>
        <dbReference type="Proteomes" id="UP000037046"/>
    </source>
</evidence>
<name>A0A0L6CX82_9RHOB</name>
<dbReference type="CDD" id="cd06558">
    <property type="entry name" value="crotonase-like"/>
    <property type="match status" value="1"/>
</dbReference>
<dbReference type="Pfam" id="PF16113">
    <property type="entry name" value="ECH_2"/>
    <property type="match status" value="1"/>
</dbReference>
<dbReference type="Proteomes" id="UP000037046">
    <property type="component" value="Unassembled WGS sequence"/>
</dbReference>
<dbReference type="NCBIfam" id="NF004127">
    <property type="entry name" value="PRK05617.1"/>
    <property type="match status" value="1"/>
</dbReference>